<dbReference type="NCBIfam" id="TIGR00234">
    <property type="entry name" value="tyrS"/>
    <property type="match status" value="1"/>
</dbReference>
<evidence type="ECO:0000256" key="7">
    <source>
        <dbReference type="ARBA" id="ARBA00048248"/>
    </source>
</evidence>
<evidence type="ECO:0000256" key="1">
    <source>
        <dbReference type="ARBA" id="ARBA00005594"/>
    </source>
</evidence>
<evidence type="ECO:0000256" key="5">
    <source>
        <dbReference type="ARBA" id="ARBA00022917"/>
    </source>
</evidence>
<dbReference type="PROSITE" id="PS00178">
    <property type="entry name" value="AA_TRNA_LIGASE_I"/>
    <property type="match status" value="1"/>
</dbReference>
<dbReference type="InterPro" id="IPR024088">
    <property type="entry name" value="Tyr-tRNA-ligase_bac-type"/>
</dbReference>
<dbReference type="PRINTS" id="PR01040">
    <property type="entry name" value="TRNASYNTHTYR"/>
</dbReference>
<organism evidence="11 12">
    <name type="scientific">Pseudopithomyces chartarum</name>
    <dbReference type="NCBI Taxonomy" id="1892770"/>
    <lineage>
        <taxon>Eukaryota</taxon>
        <taxon>Fungi</taxon>
        <taxon>Dikarya</taxon>
        <taxon>Ascomycota</taxon>
        <taxon>Pezizomycotina</taxon>
        <taxon>Dothideomycetes</taxon>
        <taxon>Pleosporomycetidae</taxon>
        <taxon>Pleosporales</taxon>
        <taxon>Massarineae</taxon>
        <taxon>Didymosphaeriaceae</taxon>
        <taxon>Pseudopithomyces</taxon>
    </lineage>
</organism>
<dbReference type="AlphaFoldDB" id="A0AAN6RN12"/>
<dbReference type="FunFam" id="3.40.50.620:FF:000227">
    <property type="entry name" value="Tyrosine--tRNA ligase"/>
    <property type="match status" value="1"/>
</dbReference>
<name>A0AAN6RN12_9PLEO</name>
<keyword evidence="5 8" id="KW-0648">Protein biosynthesis</keyword>
<evidence type="ECO:0000313" key="12">
    <source>
        <dbReference type="Proteomes" id="UP001280581"/>
    </source>
</evidence>
<gene>
    <name evidence="11" type="ORF">GRF29_1g3003311</name>
</gene>
<keyword evidence="4 8" id="KW-0067">ATP-binding</keyword>
<evidence type="ECO:0000256" key="4">
    <source>
        <dbReference type="ARBA" id="ARBA00022840"/>
    </source>
</evidence>
<dbReference type="Gene3D" id="1.10.240.10">
    <property type="entry name" value="Tyrosyl-Transfer RNA Synthetase"/>
    <property type="match status" value="1"/>
</dbReference>
<dbReference type="FunFam" id="1.10.240.10:FF:000001">
    <property type="entry name" value="Tyrosine--tRNA ligase"/>
    <property type="match status" value="1"/>
</dbReference>
<dbReference type="Proteomes" id="UP001280581">
    <property type="component" value="Unassembled WGS sequence"/>
</dbReference>
<evidence type="ECO:0000256" key="6">
    <source>
        <dbReference type="ARBA" id="ARBA00023146"/>
    </source>
</evidence>
<keyword evidence="2 8" id="KW-0436">Ligase</keyword>
<comment type="similarity">
    <text evidence="1 8">Belongs to the class-I aminoacyl-tRNA synthetase family.</text>
</comment>
<sequence>MSLIQQLPRARPFVCRQCVRKERLALGGLRHKGTWARKAENPEQEARQWEDRGYRIKNGDEKSMIQILEERGFVKDIAGGREQLDWLLTKKPIAAYVGVDPTAPSMHVGHLLPFMALFWMYLNGYPAVSLLGTGTVKIGDPSGRTTERARQADDVRSMNVHNMHRQLHYLWANVKCLGIKHNFPATISREFKVLSNHSWLANLSAVDLMRDLGSGMRLGSMLARDSVKVRMENGEGMAFSEFSYPLFQAYDWWHMYNDNGVQLQLGGSDQYGNLCAGMDAVSHMRKLHGIQQETAEDSILNGTFGLTTPLLTTASGEKFGKSAGNAVWLDKEMLSPFDLYQYFLKTADNDVERYLKLFTFLPMKHIDLIMEDQRQDESRRKAQHLLAKEVVSLVHGANNANKAEAAHKEAFSQGTHTFSLSGLRKSIAEISSTKQEVKESDDLETRLLEYKKQYASSSAPQSATESTTASSKQDTSNIVTLPITLLSEGSFPRVLHAAGLASSSSEGRRLITKRGAYVVLPNSGRPENPYGLSWEQIPEAISTTDPNEYLIDWEALVLRSGKSKIQICHIVTEEKFEAQGLTCPGWEEFKARRATAEEEGR</sequence>
<dbReference type="GO" id="GO:0005739">
    <property type="term" value="C:mitochondrion"/>
    <property type="evidence" value="ECO:0007669"/>
    <property type="project" value="TreeGrafter"/>
</dbReference>
<accession>A0AAN6RN12</accession>
<evidence type="ECO:0000256" key="8">
    <source>
        <dbReference type="RuleBase" id="RU361234"/>
    </source>
</evidence>
<feature type="region of interest" description="Disordered" evidence="9">
    <location>
        <begin position="454"/>
        <end position="474"/>
    </location>
</feature>
<dbReference type="Gene3D" id="3.40.50.620">
    <property type="entry name" value="HUPs"/>
    <property type="match status" value="1"/>
</dbReference>
<reference evidence="11 12" key="1">
    <citation type="submission" date="2021-02" db="EMBL/GenBank/DDBJ databases">
        <title>Genome assembly of Pseudopithomyces chartarum.</title>
        <authorList>
            <person name="Jauregui R."/>
            <person name="Singh J."/>
            <person name="Voisey C."/>
        </authorList>
    </citation>
    <scope>NUCLEOTIDE SEQUENCE [LARGE SCALE GENOMIC DNA]</scope>
    <source>
        <strain evidence="11 12">AGR01</strain>
    </source>
</reference>
<evidence type="ECO:0000256" key="9">
    <source>
        <dbReference type="SAM" id="MobiDB-lite"/>
    </source>
</evidence>
<dbReference type="InterPro" id="IPR032005">
    <property type="entry name" value="TyrRSs_C"/>
</dbReference>
<dbReference type="CDD" id="cd00805">
    <property type="entry name" value="TyrRS_core"/>
    <property type="match status" value="1"/>
</dbReference>
<evidence type="ECO:0000313" key="11">
    <source>
        <dbReference type="EMBL" id="KAK3217416.1"/>
    </source>
</evidence>
<dbReference type="PANTHER" id="PTHR11766:SF0">
    <property type="entry name" value="TYROSINE--TRNA LIGASE, MITOCHONDRIAL"/>
    <property type="match status" value="1"/>
</dbReference>
<dbReference type="GO" id="GO:0005829">
    <property type="term" value="C:cytosol"/>
    <property type="evidence" value="ECO:0007669"/>
    <property type="project" value="TreeGrafter"/>
</dbReference>
<dbReference type="InterPro" id="IPR001412">
    <property type="entry name" value="aa-tRNA-synth_I_CS"/>
</dbReference>
<dbReference type="GO" id="GO:0006437">
    <property type="term" value="P:tyrosyl-tRNA aminoacylation"/>
    <property type="evidence" value="ECO:0007669"/>
    <property type="project" value="InterPro"/>
</dbReference>
<dbReference type="GO" id="GO:0003723">
    <property type="term" value="F:RNA binding"/>
    <property type="evidence" value="ECO:0007669"/>
    <property type="project" value="InterPro"/>
</dbReference>
<dbReference type="InterPro" id="IPR002307">
    <property type="entry name" value="Tyr-tRNA-ligase"/>
</dbReference>
<evidence type="ECO:0000256" key="2">
    <source>
        <dbReference type="ARBA" id="ARBA00022598"/>
    </source>
</evidence>
<dbReference type="GO" id="GO:0004831">
    <property type="term" value="F:tyrosine-tRNA ligase activity"/>
    <property type="evidence" value="ECO:0007669"/>
    <property type="project" value="UniProtKB-EC"/>
</dbReference>
<dbReference type="InterPro" id="IPR002305">
    <property type="entry name" value="aa-tRNA-synth_Ic"/>
</dbReference>
<dbReference type="InterPro" id="IPR014729">
    <property type="entry name" value="Rossmann-like_a/b/a_fold"/>
</dbReference>
<evidence type="ECO:0000256" key="3">
    <source>
        <dbReference type="ARBA" id="ARBA00022741"/>
    </source>
</evidence>
<keyword evidence="3 8" id="KW-0547">Nucleotide-binding</keyword>
<protein>
    <recommendedName>
        <fullName evidence="8">Tyrosine--tRNA ligase</fullName>
        <ecNumber evidence="8">6.1.1.1</ecNumber>
    </recommendedName>
    <alternativeName>
        <fullName evidence="8">Tyrosyl-tRNA synthetase</fullName>
    </alternativeName>
</protein>
<keyword evidence="12" id="KW-1185">Reference proteome</keyword>
<evidence type="ECO:0000259" key="10">
    <source>
        <dbReference type="Pfam" id="PF16714"/>
    </source>
</evidence>
<dbReference type="Pfam" id="PF16714">
    <property type="entry name" value="TyrRSs_C"/>
    <property type="match status" value="1"/>
</dbReference>
<dbReference type="GO" id="GO:0005524">
    <property type="term" value="F:ATP binding"/>
    <property type="evidence" value="ECO:0007669"/>
    <property type="project" value="UniProtKB-KW"/>
</dbReference>
<proteinExistence type="inferred from homology"/>
<dbReference type="Pfam" id="PF00579">
    <property type="entry name" value="tRNA-synt_1b"/>
    <property type="match status" value="1"/>
</dbReference>
<feature type="domain" description="Tyrosyl-tRNA synthetase C-terminal" evidence="10">
    <location>
        <begin position="472"/>
        <end position="587"/>
    </location>
</feature>
<comment type="caution">
    <text evidence="11">The sequence shown here is derived from an EMBL/GenBank/DDBJ whole genome shotgun (WGS) entry which is preliminary data.</text>
</comment>
<dbReference type="SUPFAM" id="SSF52374">
    <property type="entry name" value="Nucleotidylyl transferase"/>
    <property type="match status" value="1"/>
</dbReference>
<keyword evidence="6 8" id="KW-0030">Aminoacyl-tRNA synthetase</keyword>
<dbReference type="EC" id="6.1.1.1" evidence="8"/>
<dbReference type="EMBL" id="WVTA01000001">
    <property type="protein sequence ID" value="KAK3217416.1"/>
    <property type="molecule type" value="Genomic_DNA"/>
</dbReference>
<comment type="catalytic activity">
    <reaction evidence="7 8">
        <text>tRNA(Tyr) + L-tyrosine + ATP = L-tyrosyl-tRNA(Tyr) + AMP + diphosphate + H(+)</text>
        <dbReference type="Rhea" id="RHEA:10220"/>
        <dbReference type="Rhea" id="RHEA-COMP:9706"/>
        <dbReference type="Rhea" id="RHEA-COMP:9707"/>
        <dbReference type="ChEBI" id="CHEBI:15378"/>
        <dbReference type="ChEBI" id="CHEBI:30616"/>
        <dbReference type="ChEBI" id="CHEBI:33019"/>
        <dbReference type="ChEBI" id="CHEBI:58315"/>
        <dbReference type="ChEBI" id="CHEBI:78442"/>
        <dbReference type="ChEBI" id="CHEBI:78536"/>
        <dbReference type="ChEBI" id="CHEBI:456215"/>
        <dbReference type="EC" id="6.1.1.1"/>
    </reaction>
</comment>
<dbReference type="PANTHER" id="PTHR11766">
    <property type="entry name" value="TYROSYL-TRNA SYNTHETASE"/>
    <property type="match status" value="1"/>
</dbReference>